<gene>
    <name evidence="2" type="ORF">NDU88_001848</name>
</gene>
<proteinExistence type="predicted"/>
<sequence>MEDLSRQKNRGRSLIGEQEADGTIKEGQTSWMKGGAEDTNTEPREDCALEDKSGGQKKTQFCTKDKEEKDPQNSSESEEAHEIWYETEWWTLTDKSQKPATVQESCG</sequence>
<feature type="compositionally biased region" description="Basic and acidic residues" evidence="1">
    <location>
        <begin position="41"/>
        <end position="54"/>
    </location>
</feature>
<name>A0AAV7S8S6_PLEWA</name>
<reference evidence="2" key="1">
    <citation type="journal article" date="2022" name="bioRxiv">
        <title>Sequencing and chromosome-scale assembly of the giantPleurodeles waltlgenome.</title>
        <authorList>
            <person name="Brown T."/>
            <person name="Elewa A."/>
            <person name="Iarovenko S."/>
            <person name="Subramanian E."/>
            <person name="Araus A.J."/>
            <person name="Petzold A."/>
            <person name="Susuki M."/>
            <person name="Suzuki K.-i.T."/>
            <person name="Hayashi T."/>
            <person name="Toyoda A."/>
            <person name="Oliveira C."/>
            <person name="Osipova E."/>
            <person name="Leigh N.D."/>
            <person name="Simon A."/>
            <person name="Yun M.H."/>
        </authorList>
    </citation>
    <scope>NUCLEOTIDE SEQUENCE</scope>
    <source>
        <strain evidence="2">20211129_DDA</strain>
        <tissue evidence="2">Liver</tissue>
    </source>
</reference>
<evidence type="ECO:0000313" key="2">
    <source>
        <dbReference type="EMBL" id="KAJ1161361.1"/>
    </source>
</evidence>
<feature type="region of interest" description="Disordered" evidence="1">
    <location>
        <begin position="1"/>
        <end position="82"/>
    </location>
</feature>
<evidence type="ECO:0000313" key="3">
    <source>
        <dbReference type="Proteomes" id="UP001066276"/>
    </source>
</evidence>
<evidence type="ECO:0000256" key="1">
    <source>
        <dbReference type="SAM" id="MobiDB-lite"/>
    </source>
</evidence>
<dbReference type="Proteomes" id="UP001066276">
    <property type="component" value="Chromosome 4_2"/>
</dbReference>
<comment type="caution">
    <text evidence="2">The sequence shown here is derived from an EMBL/GenBank/DDBJ whole genome shotgun (WGS) entry which is preliminary data.</text>
</comment>
<keyword evidence="3" id="KW-1185">Reference proteome</keyword>
<protein>
    <submittedName>
        <fullName evidence="2">Uncharacterized protein</fullName>
    </submittedName>
</protein>
<organism evidence="2 3">
    <name type="scientific">Pleurodeles waltl</name>
    <name type="common">Iberian ribbed newt</name>
    <dbReference type="NCBI Taxonomy" id="8319"/>
    <lineage>
        <taxon>Eukaryota</taxon>
        <taxon>Metazoa</taxon>
        <taxon>Chordata</taxon>
        <taxon>Craniata</taxon>
        <taxon>Vertebrata</taxon>
        <taxon>Euteleostomi</taxon>
        <taxon>Amphibia</taxon>
        <taxon>Batrachia</taxon>
        <taxon>Caudata</taxon>
        <taxon>Salamandroidea</taxon>
        <taxon>Salamandridae</taxon>
        <taxon>Pleurodelinae</taxon>
        <taxon>Pleurodeles</taxon>
    </lineage>
</organism>
<accession>A0AAV7S8S6</accession>
<dbReference type="EMBL" id="JANPWB010000008">
    <property type="protein sequence ID" value="KAJ1161361.1"/>
    <property type="molecule type" value="Genomic_DNA"/>
</dbReference>
<dbReference type="AlphaFoldDB" id="A0AAV7S8S6"/>